<protein>
    <submittedName>
        <fullName evidence="1">Uncharacterized protein</fullName>
    </submittedName>
</protein>
<sequence length="54" mass="6316">MGQALNTAKGNGELNRKDLETMADNCYRKRLEEQDDDQEWSFGDFYRIVDEAVE</sequence>
<dbReference type="EMBL" id="QGKY02000089">
    <property type="protein sequence ID" value="KAF2613619.1"/>
    <property type="molecule type" value="Genomic_DNA"/>
</dbReference>
<proteinExistence type="predicted"/>
<name>A0A8S9M6K4_BRACR</name>
<reference evidence="1" key="1">
    <citation type="submission" date="2019-12" db="EMBL/GenBank/DDBJ databases">
        <title>Genome sequencing and annotation of Brassica cretica.</title>
        <authorList>
            <person name="Studholme D.J."/>
            <person name="Sarris P.F."/>
        </authorList>
    </citation>
    <scope>NUCLEOTIDE SEQUENCE</scope>
    <source>
        <strain evidence="1">PFS-102/07</strain>
        <tissue evidence="1">Leaf</tissue>
    </source>
</reference>
<organism evidence="1">
    <name type="scientific">Brassica cretica</name>
    <name type="common">Mustard</name>
    <dbReference type="NCBI Taxonomy" id="69181"/>
    <lineage>
        <taxon>Eukaryota</taxon>
        <taxon>Viridiplantae</taxon>
        <taxon>Streptophyta</taxon>
        <taxon>Embryophyta</taxon>
        <taxon>Tracheophyta</taxon>
        <taxon>Spermatophyta</taxon>
        <taxon>Magnoliopsida</taxon>
        <taxon>eudicotyledons</taxon>
        <taxon>Gunneridae</taxon>
        <taxon>Pentapetalae</taxon>
        <taxon>rosids</taxon>
        <taxon>malvids</taxon>
        <taxon>Brassicales</taxon>
        <taxon>Brassicaceae</taxon>
        <taxon>Brassiceae</taxon>
        <taxon>Brassica</taxon>
    </lineage>
</organism>
<evidence type="ECO:0000313" key="1">
    <source>
        <dbReference type="EMBL" id="KAF2613619.1"/>
    </source>
</evidence>
<dbReference type="AlphaFoldDB" id="A0A8S9M6K4"/>
<accession>A0A8S9M6K4</accession>
<gene>
    <name evidence="1" type="ORF">F2Q70_00008711</name>
</gene>
<comment type="caution">
    <text evidence="1">The sequence shown here is derived from an EMBL/GenBank/DDBJ whole genome shotgun (WGS) entry which is preliminary data.</text>
</comment>